<accession>A0A3M7LYH5</accession>
<dbReference type="OrthoDB" id="415825at2759"/>
<dbReference type="PANTHER" id="PTHR37540">
    <property type="entry name" value="TRANSCRIPTION FACTOR (ACR-2), PUTATIVE-RELATED-RELATED"/>
    <property type="match status" value="1"/>
</dbReference>
<reference evidence="2 3" key="1">
    <citation type="journal article" date="2014" name="PLoS ONE">
        <title>De novo Genome Assembly of the Fungal Plant Pathogen Pyrenophora semeniperda.</title>
        <authorList>
            <person name="Soliai M.M."/>
            <person name="Meyer S.E."/>
            <person name="Udall J.A."/>
            <person name="Elzinga D.E."/>
            <person name="Hermansen R.A."/>
            <person name="Bodily P.M."/>
            <person name="Hart A.A."/>
            <person name="Coleman C.E."/>
        </authorList>
    </citation>
    <scope>NUCLEOTIDE SEQUENCE [LARGE SCALE GENOMIC DNA]</scope>
    <source>
        <strain evidence="2 3">CCB06</strain>
        <tissue evidence="2">Mycelium</tissue>
    </source>
</reference>
<evidence type="ECO:0000313" key="3">
    <source>
        <dbReference type="Proteomes" id="UP000265663"/>
    </source>
</evidence>
<name>A0A3M7LYH5_9PLEO</name>
<evidence type="ECO:0000256" key="1">
    <source>
        <dbReference type="SAM" id="MobiDB-lite"/>
    </source>
</evidence>
<gene>
    <name evidence="2" type="ORF">GMOD_00001080</name>
</gene>
<dbReference type="AlphaFoldDB" id="A0A3M7LYH5"/>
<dbReference type="Proteomes" id="UP000265663">
    <property type="component" value="Unassembled WGS sequence"/>
</dbReference>
<evidence type="ECO:0000313" key="2">
    <source>
        <dbReference type="EMBL" id="RMZ67192.1"/>
    </source>
</evidence>
<dbReference type="PANTHER" id="PTHR37540:SF5">
    <property type="entry name" value="TRANSCRIPTION FACTOR DOMAIN-CONTAINING PROTEIN"/>
    <property type="match status" value="1"/>
</dbReference>
<sequence length="645" mass="71035">MILSMAPPTVPSNGDSYPPKELPDKVKAKRRARARRDGPPQLQFVTATDLSQFRGEDAKRSVRSQAMIYHRSKHNTANSGLDKLTAGRGKGATGKGPTCTKGVSPTNGREKMQDKDLPSLTFDPLLGTTSPALTCALSDEEEHGPSADVTTKPDSRDQQCFAFAEQKISKATRRVVNYEYTGTHQERQIRRLLAKTVRIRQLVDTADPFGIIPRYKSAGVDSRFLTHISSGMLTFATDACLSRWFQGDLKREIILSACVLTSAWIDMRAGCLGDSTRTTIAKMETMRIASERLARPDTQLDDSTLMVLLHLLVGEVWSCNEKTLRTHLSGIAHFISQRGGMYKLGNPVFAETSAASCYHIDIVCETKPISMFESWEPAEYAAADHRLPIPESPIFCPSLDFATIPDDLCCSTATCALLRDMRDLTNLFVLSHGMFELGQAASAVDIDCPGFVDTDYKSKAAEIRKRLTSLPSAHTPGLTTSNDWVYEACRIAALIYAASIIFRLPFSVTADPRQNPLATESELFGSADAGRSLGTTRLSDVLYEVLIRTDLDNVWGNMCGVLYWVCMVGAVAARSPDTVNVQRVCTEAKAMRIRRCLILTSLRVMVVLIFHHPMPVLQAQKRLLKVQELIGTYAVGSHVMIGSTD</sequence>
<dbReference type="EMBL" id="KE747810">
    <property type="protein sequence ID" value="RMZ67192.1"/>
    <property type="molecule type" value="Genomic_DNA"/>
</dbReference>
<organism evidence="2 3">
    <name type="scientific">Pyrenophora seminiperda CCB06</name>
    <dbReference type="NCBI Taxonomy" id="1302712"/>
    <lineage>
        <taxon>Eukaryota</taxon>
        <taxon>Fungi</taxon>
        <taxon>Dikarya</taxon>
        <taxon>Ascomycota</taxon>
        <taxon>Pezizomycotina</taxon>
        <taxon>Dothideomycetes</taxon>
        <taxon>Pleosporomycetidae</taxon>
        <taxon>Pleosporales</taxon>
        <taxon>Pleosporineae</taxon>
        <taxon>Pleosporaceae</taxon>
        <taxon>Pyrenophora</taxon>
    </lineage>
</organism>
<feature type="region of interest" description="Disordered" evidence="1">
    <location>
        <begin position="77"/>
        <end position="116"/>
    </location>
</feature>
<feature type="region of interest" description="Disordered" evidence="1">
    <location>
        <begin position="1"/>
        <end position="43"/>
    </location>
</feature>
<proteinExistence type="predicted"/>
<keyword evidence="3" id="KW-1185">Reference proteome</keyword>
<protein>
    <submittedName>
        <fullName evidence="2">Tachykinin family</fullName>
    </submittedName>
</protein>